<dbReference type="Pfam" id="PF19586">
    <property type="entry name" value="DUF6093"/>
    <property type="match status" value="1"/>
</dbReference>
<gene>
    <name evidence="1" type="ORF">UFOVP536_13</name>
</gene>
<organism evidence="1">
    <name type="scientific">uncultured Caudovirales phage</name>
    <dbReference type="NCBI Taxonomy" id="2100421"/>
    <lineage>
        <taxon>Viruses</taxon>
        <taxon>Duplodnaviria</taxon>
        <taxon>Heunggongvirae</taxon>
        <taxon>Uroviricota</taxon>
        <taxon>Caudoviricetes</taxon>
        <taxon>Peduoviridae</taxon>
        <taxon>Maltschvirus</taxon>
        <taxon>Maltschvirus maltsch</taxon>
    </lineage>
</organism>
<dbReference type="EMBL" id="LR796499">
    <property type="protein sequence ID" value="CAB4148610.1"/>
    <property type="molecule type" value="Genomic_DNA"/>
</dbReference>
<reference evidence="1" key="1">
    <citation type="submission" date="2020-04" db="EMBL/GenBank/DDBJ databases">
        <authorList>
            <person name="Chiriac C."/>
            <person name="Salcher M."/>
            <person name="Ghai R."/>
            <person name="Kavagutti S V."/>
        </authorList>
    </citation>
    <scope>NUCLEOTIDE SEQUENCE</scope>
</reference>
<evidence type="ECO:0000313" key="1">
    <source>
        <dbReference type="EMBL" id="CAB4148610.1"/>
    </source>
</evidence>
<accession>A0A6J5MUJ0</accession>
<name>A0A6J5MUJ0_9CAUD</name>
<protein>
    <submittedName>
        <fullName evidence="1">Uncharacterized protein</fullName>
    </submittedName>
</protein>
<dbReference type="InterPro" id="IPR046075">
    <property type="entry name" value="DUF6093"/>
</dbReference>
<sequence>MALNSRPMVDPRWVAHNANSHKALAYASVEIFNPNSIDNVYDATTNTWSNSIDIVWTGKARVQPRNATARMGTAGTVLSAIDPGASQIVEVNIGFKDNELLGSNGAMPDIRPGFKMRVTDSPFDQNLCNFDFVVRSIINSSNPWHRQLLCEVNQELNPNNG</sequence>
<proteinExistence type="predicted"/>